<accession>A0A6I9RVW1</accession>
<dbReference type="Proteomes" id="UP000504607">
    <property type="component" value="Chromosome 10"/>
</dbReference>
<dbReference type="GO" id="GO:1990961">
    <property type="term" value="P:xenobiotic detoxification by transmembrane export across the plasma membrane"/>
    <property type="evidence" value="ECO:0007669"/>
    <property type="project" value="InterPro"/>
</dbReference>
<feature type="transmembrane region" description="Helical" evidence="6">
    <location>
        <begin position="181"/>
        <end position="200"/>
    </location>
</feature>
<dbReference type="Pfam" id="PF01554">
    <property type="entry name" value="MatE"/>
    <property type="match status" value="2"/>
</dbReference>
<dbReference type="AlphaFoldDB" id="A0A6I9RVW1"/>
<feature type="transmembrane region" description="Helical" evidence="6">
    <location>
        <begin position="304"/>
        <end position="325"/>
    </location>
</feature>
<dbReference type="CDD" id="cd13132">
    <property type="entry name" value="MATE_eukaryotic"/>
    <property type="match status" value="1"/>
</dbReference>
<dbReference type="GO" id="GO:0015297">
    <property type="term" value="F:antiporter activity"/>
    <property type="evidence" value="ECO:0007669"/>
    <property type="project" value="InterPro"/>
</dbReference>
<keyword evidence="7" id="KW-1185">Reference proteome</keyword>
<dbReference type="RefSeq" id="XP_010932731.1">
    <property type="nucleotide sequence ID" value="XM_010934429.2"/>
</dbReference>
<evidence type="ECO:0000256" key="3">
    <source>
        <dbReference type="ARBA" id="ARBA00022692"/>
    </source>
</evidence>
<keyword evidence="5 6" id="KW-0472">Membrane</keyword>
<feature type="transmembrane region" description="Helical" evidence="6">
    <location>
        <begin position="108"/>
        <end position="131"/>
    </location>
</feature>
<evidence type="ECO:0000256" key="5">
    <source>
        <dbReference type="ARBA" id="ARBA00023136"/>
    </source>
</evidence>
<proteinExistence type="inferred from homology"/>
<evidence type="ECO:0000256" key="4">
    <source>
        <dbReference type="ARBA" id="ARBA00022989"/>
    </source>
</evidence>
<dbReference type="GO" id="GO:0042910">
    <property type="term" value="F:xenobiotic transmembrane transporter activity"/>
    <property type="evidence" value="ECO:0007669"/>
    <property type="project" value="InterPro"/>
</dbReference>
<feature type="transmembrane region" description="Helical" evidence="6">
    <location>
        <begin position="143"/>
        <end position="160"/>
    </location>
</feature>
<dbReference type="OrthoDB" id="2126698at2759"/>
<feature type="transmembrane region" description="Helical" evidence="6">
    <location>
        <begin position="44"/>
        <end position="62"/>
    </location>
</feature>
<dbReference type="InParanoid" id="A0A6I9RVW1"/>
<name>A0A6I9RVW1_ELAGV</name>
<dbReference type="InterPro" id="IPR045069">
    <property type="entry name" value="MATE_euk"/>
</dbReference>
<gene>
    <name evidence="8" type="primary">LOC105053330</name>
</gene>
<evidence type="ECO:0000313" key="8">
    <source>
        <dbReference type="RefSeq" id="XP_010932731.1"/>
    </source>
</evidence>
<sequence>MGLIFSFFTFSFDQMGLGSALDTLCGQSFGAKQYNMVGIHMQRAVLVVTLISIPIAIIWAYTAQILMACAQDPGVSAEAGFYARWMIPTLFAYGPLQCYIKFLQTQNIVFPIMLSSGVTTLLHILICWILVFKSGLGSKGAALANALSYWFNVFMLALYVRLSPACKKTWTGLSSEAFHDIFSFIKLAVPSAVMVCFIFWSFQFLVLLSGLLPNPMLETSVMSISLNISSLLFMIPFGLGASASTRVSNELGAGRPRAAYLAVCIAVFMAITQSLIVGLIILLSRKFWGYAYSNEEEVVNYVDIMMPILAIANLLDGIQCVLSGIARGCGWQKIGAYINLGAYYLVGTPSSVLLAFVFHFGGKGLWVGLICGLFVQALLLVTIILCTNWEKEARKAKDRVQNACVL</sequence>
<evidence type="ECO:0000256" key="6">
    <source>
        <dbReference type="SAM" id="Phobius"/>
    </source>
</evidence>
<feature type="transmembrane region" description="Helical" evidence="6">
    <location>
        <begin position="337"/>
        <end position="360"/>
    </location>
</feature>
<dbReference type="InterPro" id="IPR002528">
    <property type="entry name" value="MATE_fam"/>
</dbReference>
<reference evidence="8" key="1">
    <citation type="submission" date="2025-08" db="UniProtKB">
        <authorList>
            <consortium name="RefSeq"/>
        </authorList>
    </citation>
    <scope>IDENTIFICATION</scope>
</reference>
<comment type="subcellular location">
    <subcellularLocation>
        <location evidence="1">Membrane</location>
        <topology evidence="1">Multi-pass membrane protein</topology>
    </subcellularLocation>
</comment>
<keyword evidence="4 6" id="KW-1133">Transmembrane helix</keyword>
<organism evidence="7 8">
    <name type="scientific">Elaeis guineensis var. tenera</name>
    <name type="common">Oil palm</name>
    <dbReference type="NCBI Taxonomy" id="51953"/>
    <lineage>
        <taxon>Eukaryota</taxon>
        <taxon>Viridiplantae</taxon>
        <taxon>Streptophyta</taxon>
        <taxon>Embryophyta</taxon>
        <taxon>Tracheophyta</taxon>
        <taxon>Spermatophyta</taxon>
        <taxon>Magnoliopsida</taxon>
        <taxon>Liliopsida</taxon>
        <taxon>Arecaceae</taxon>
        <taxon>Arecoideae</taxon>
        <taxon>Cocoseae</taxon>
        <taxon>Elaeidinae</taxon>
        <taxon>Elaeis</taxon>
    </lineage>
</organism>
<evidence type="ECO:0000256" key="2">
    <source>
        <dbReference type="ARBA" id="ARBA00010199"/>
    </source>
</evidence>
<feature type="transmembrane region" description="Helical" evidence="6">
    <location>
        <begin position="220"/>
        <end position="239"/>
    </location>
</feature>
<keyword evidence="3 6" id="KW-0812">Transmembrane</keyword>
<feature type="transmembrane region" description="Helical" evidence="6">
    <location>
        <begin position="366"/>
        <end position="389"/>
    </location>
</feature>
<dbReference type="PANTHER" id="PTHR11206">
    <property type="entry name" value="MULTIDRUG RESISTANCE PROTEIN"/>
    <property type="match status" value="1"/>
</dbReference>
<dbReference type="NCBIfam" id="TIGR00797">
    <property type="entry name" value="matE"/>
    <property type="match status" value="1"/>
</dbReference>
<feature type="transmembrane region" description="Helical" evidence="6">
    <location>
        <begin position="260"/>
        <end position="284"/>
    </location>
</feature>
<protein>
    <submittedName>
        <fullName evidence="8">Protein DETOXIFICATION 16-like</fullName>
    </submittedName>
</protein>
<evidence type="ECO:0000256" key="1">
    <source>
        <dbReference type="ARBA" id="ARBA00004141"/>
    </source>
</evidence>
<comment type="similarity">
    <text evidence="2">Belongs to the multi antimicrobial extrusion (MATE) (TC 2.A.66.1) family.</text>
</comment>
<dbReference type="GO" id="GO:0016020">
    <property type="term" value="C:membrane"/>
    <property type="evidence" value="ECO:0007669"/>
    <property type="project" value="UniProtKB-SubCell"/>
</dbReference>
<evidence type="ECO:0000313" key="7">
    <source>
        <dbReference type="Proteomes" id="UP000504607"/>
    </source>
</evidence>